<dbReference type="InterPro" id="IPR040256">
    <property type="entry name" value="At4g02000-like"/>
</dbReference>
<dbReference type="Pfam" id="PF14392">
    <property type="entry name" value="zf-CCHC_4"/>
    <property type="match status" value="1"/>
</dbReference>
<dbReference type="AlphaFoldDB" id="A0AAV2DQ01"/>
<evidence type="ECO:0000313" key="4">
    <source>
        <dbReference type="Proteomes" id="UP001497516"/>
    </source>
</evidence>
<dbReference type="Proteomes" id="UP001497516">
    <property type="component" value="Chromosome 3"/>
</dbReference>
<evidence type="ECO:0000313" key="3">
    <source>
        <dbReference type="EMBL" id="CAL1375626.1"/>
    </source>
</evidence>
<name>A0AAV2DQ01_9ROSI</name>
<gene>
    <name evidence="3" type="ORF">LTRI10_LOCUS17414</name>
</gene>
<accession>A0AAV2DQ01</accession>
<feature type="region of interest" description="Disordered" evidence="1">
    <location>
        <begin position="262"/>
        <end position="324"/>
    </location>
</feature>
<dbReference type="PANTHER" id="PTHR31286">
    <property type="entry name" value="GLYCINE-RICH CELL WALL STRUCTURAL PROTEIN 1.8-LIKE"/>
    <property type="match status" value="1"/>
</dbReference>
<proteinExistence type="predicted"/>
<organism evidence="3 4">
    <name type="scientific">Linum trigynum</name>
    <dbReference type="NCBI Taxonomy" id="586398"/>
    <lineage>
        <taxon>Eukaryota</taxon>
        <taxon>Viridiplantae</taxon>
        <taxon>Streptophyta</taxon>
        <taxon>Embryophyta</taxon>
        <taxon>Tracheophyta</taxon>
        <taxon>Spermatophyta</taxon>
        <taxon>Magnoliopsida</taxon>
        <taxon>eudicotyledons</taxon>
        <taxon>Gunneridae</taxon>
        <taxon>Pentapetalae</taxon>
        <taxon>rosids</taxon>
        <taxon>fabids</taxon>
        <taxon>Malpighiales</taxon>
        <taxon>Linaceae</taxon>
        <taxon>Linum</taxon>
    </lineage>
</organism>
<feature type="domain" description="Zinc knuckle CX2CX4HX4C" evidence="2">
    <location>
        <begin position="207"/>
        <end position="233"/>
    </location>
</feature>
<dbReference type="InterPro" id="IPR025836">
    <property type="entry name" value="Zn_knuckle_CX2CX4HX4C"/>
</dbReference>
<feature type="compositionally biased region" description="Basic and acidic residues" evidence="1">
    <location>
        <begin position="1"/>
        <end position="15"/>
    </location>
</feature>
<dbReference type="EMBL" id="OZ034816">
    <property type="protein sequence ID" value="CAL1375626.1"/>
    <property type="molecule type" value="Genomic_DNA"/>
</dbReference>
<evidence type="ECO:0000259" key="2">
    <source>
        <dbReference type="Pfam" id="PF14392"/>
    </source>
</evidence>
<dbReference type="PANTHER" id="PTHR31286:SF178">
    <property type="entry name" value="DUF4283 DOMAIN-CONTAINING PROTEIN"/>
    <property type="match status" value="1"/>
</dbReference>
<sequence length="406" mass="45606">MDINDLAERAERLSTERSSPSPSGGRVNRPQLISNAGRGISMLLGKMLSENKIALAKAAGAARYAWGRYGEVGVQPTQAQNLFIFTFKDAQTREKIWLERPWSLSNTMTALEKYEGRGEPEAAPMNKLAVWVQIHGLHQSQRCEQNVVSIGTFYFNKFIDLDRASLHFNGYRRFIRMLAEVDLREPVPTGFDFPSTVEATGQEICEVISFKYERLVELCYFCGRIGHNWPTCDWMKEERRKGGYVQLSEIYTAELKAGIDSPYRSSGSRGRSEEEEPRFPSTDPESWRKHYSSGDSFLGREGAGEAERFSSGGGEGSYPQVPPGFTVRRLEDEARAEERSGVGRMKGRFREGMGARDLSAEMESAAAAFREACVLKGKRNAGGRLIELCWAPNFRLGLNPLTRKPK</sequence>
<protein>
    <recommendedName>
        <fullName evidence="2">Zinc knuckle CX2CX4HX4C domain-containing protein</fullName>
    </recommendedName>
</protein>
<feature type="region of interest" description="Disordered" evidence="1">
    <location>
        <begin position="1"/>
        <end position="31"/>
    </location>
</feature>
<keyword evidence="4" id="KW-1185">Reference proteome</keyword>
<evidence type="ECO:0000256" key="1">
    <source>
        <dbReference type="SAM" id="MobiDB-lite"/>
    </source>
</evidence>
<reference evidence="3 4" key="1">
    <citation type="submission" date="2024-04" db="EMBL/GenBank/DDBJ databases">
        <authorList>
            <person name="Fracassetti M."/>
        </authorList>
    </citation>
    <scope>NUCLEOTIDE SEQUENCE [LARGE SCALE GENOMIC DNA]</scope>
</reference>